<accession>A0A7S0BMG2</accession>
<organism evidence="2">
    <name type="scientific">Rhodosorus marinus</name>
    <dbReference type="NCBI Taxonomy" id="101924"/>
    <lineage>
        <taxon>Eukaryota</taxon>
        <taxon>Rhodophyta</taxon>
        <taxon>Stylonematophyceae</taxon>
        <taxon>Stylonematales</taxon>
        <taxon>Stylonemataceae</taxon>
        <taxon>Rhodosorus</taxon>
    </lineage>
</organism>
<evidence type="ECO:0000256" key="1">
    <source>
        <dbReference type="SAM" id="MobiDB-lite"/>
    </source>
</evidence>
<name>A0A7S0BMG2_9RHOD</name>
<gene>
    <name evidence="2" type="ORF">RMAR0315_LOCUS7351</name>
</gene>
<evidence type="ECO:0000313" key="2">
    <source>
        <dbReference type="EMBL" id="CAD8397362.1"/>
    </source>
</evidence>
<feature type="region of interest" description="Disordered" evidence="1">
    <location>
        <begin position="1"/>
        <end position="78"/>
    </location>
</feature>
<protein>
    <submittedName>
        <fullName evidence="2">Uncharacterized protein</fullName>
    </submittedName>
</protein>
<reference evidence="2" key="1">
    <citation type="submission" date="2021-01" db="EMBL/GenBank/DDBJ databases">
        <authorList>
            <person name="Corre E."/>
            <person name="Pelletier E."/>
            <person name="Niang G."/>
            <person name="Scheremetjew M."/>
            <person name="Finn R."/>
            <person name="Kale V."/>
            <person name="Holt S."/>
            <person name="Cochrane G."/>
            <person name="Meng A."/>
            <person name="Brown T."/>
            <person name="Cohen L."/>
        </authorList>
    </citation>
    <scope>NUCLEOTIDE SEQUENCE</scope>
    <source>
        <strain evidence="2">UTEX LB 2760</strain>
    </source>
</reference>
<proteinExistence type="predicted"/>
<feature type="compositionally biased region" description="Basic and acidic residues" evidence="1">
    <location>
        <begin position="7"/>
        <end position="19"/>
    </location>
</feature>
<sequence length="101" mass="10738">MGTVWGRRVEAGAGRDPEPSRTLSRLRNAENESEDSMASGSGSGSAVQSLCSDGPPCRIPRVRRVGGEKPPGSRSSAFLDKGALSGFVLHEKLNFEVQRVP</sequence>
<dbReference type="AlphaFoldDB" id="A0A7S0BMG2"/>
<dbReference type="EMBL" id="HBEK01013428">
    <property type="protein sequence ID" value="CAD8397362.1"/>
    <property type="molecule type" value="Transcribed_RNA"/>
</dbReference>